<accession>A0ABU4JT23</accession>
<evidence type="ECO:0000313" key="2">
    <source>
        <dbReference type="Proteomes" id="UP001281656"/>
    </source>
</evidence>
<gene>
    <name evidence="1" type="ORF">P8V03_09075</name>
</gene>
<dbReference type="InterPro" id="IPR007553">
    <property type="entry name" value="2-thiour_desulf"/>
</dbReference>
<sequence length="155" mass="16544">MIIVSACLCGMNTKYNGGNNLNEKVLKLVREGKAIPVCPEQLGGQSTPRAAHEIFKATGAEVLDGKARVVGPEGDDATEEFLKGAYETLKISKECSAKVAILKARSPSCGHGKIYDGSFSGDKIDGNGVTAELLERNGIKVYTEEDNLEDIIKTL</sequence>
<dbReference type="Proteomes" id="UP001281656">
    <property type="component" value="Unassembled WGS sequence"/>
</dbReference>
<protein>
    <submittedName>
        <fullName evidence="1">DUF523 domain-containing protein</fullName>
    </submittedName>
</protein>
<comment type="caution">
    <text evidence="1">The sequence shown here is derived from an EMBL/GenBank/DDBJ whole genome shotgun (WGS) entry which is preliminary data.</text>
</comment>
<dbReference type="Pfam" id="PF04463">
    <property type="entry name" value="2-thiour_desulf"/>
    <property type="match status" value="1"/>
</dbReference>
<dbReference type="PANTHER" id="PTHR30087">
    <property type="entry name" value="INNER MEMBRANE PROTEIN"/>
    <property type="match status" value="1"/>
</dbReference>
<dbReference type="RefSeq" id="WP_318797929.1">
    <property type="nucleotide sequence ID" value="NZ_JARUJP010000008.1"/>
</dbReference>
<name>A0ABU4JT23_9CLOT</name>
<keyword evidence="2" id="KW-1185">Reference proteome</keyword>
<organism evidence="1 2">
    <name type="scientific">Clostridium tanneri</name>
    <dbReference type="NCBI Taxonomy" id="3037988"/>
    <lineage>
        <taxon>Bacteria</taxon>
        <taxon>Bacillati</taxon>
        <taxon>Bacillota</taxon>
        <taxon>Clostridia</taxon>
        <taxon>Eubacteriales</taxon>
        <taxon>Clostridiaceae</taxon>
        <taxon>Clostridium</taxon>
    </lineage>
</organism>
<evidence type="ECO:0000313" key="1">
    <source>
        <dbReference type="EMBL" id="MDW8801305.1"/>
    </source>
</evidence>
<dbReference type="EMBL" id="JARUJP010000008">
    <property type="protein sequence ID" value="MDW8801305.1"/>
    <property type="molecule type" value="Genomic_DNA"/>
</dbReference>
<proteinExistence type="predicted"/>
<dbReference type="PANTHER" id="PTHR30087:SF1">
    <property type="entry name" value="HYPOTHETICAL CYTOSOLIC PROTEIN"/>
    <property type="match status" value="1"/>
</dbReference>
<reference evidence="1 2" key="1">
    <citation type="submission" date="2023-04" db="EMBL/GenBank/DDBJ databases">
        <title>Clostridium tannerae sp. nov., isolated from the fecal material of an alpaca.</title>
        <authorList>
            <person name="Miller S."/>
            <person name="Hendry M."/>
            <person name="King J."/>
            <person name="Sankaranarayanan K."/>
            <person name="Lawson P.A."/>
        </authorList>
    </citation>
    <scope>NUCLEOTIDE SEQUENCE [LARGE SCALE GENOMIC DNA]</scope>
    <source>
        <strain evidence="1 2">A1-XYC3</strain>
    </source>
</reference>